<feature type="signal peptide" evidence="1">
    <location>
        <begin position="1"/>
        <end position="16"/>
    </location>
</feature>
<dbReference type="AlphaFoldDB" id="A0A5C4YBT1"/>
<keyword evidence="1" id="KW-0732">Signal</keyword>
<dbReference type="PROSITE" id="PS51257">
    <property type="entry name" value="PROKAR_LIPOPROTEIN"/>
    <property type="match status" value="1"/>
</dbReference>
<protein>
    <recommendedName>
        <fullName evidence="6">Lipoprotein</fullName>
    </recommendedName>
</protein>
<reference evidence="3 4" key="1">
    <citation type="submission" date="2019-06" db="EMBL/GenBank/DDBJ databases">
        <title>Genome sequence of Deinococcus radiopugnans ATCC 19172.</title>
        <authorList>
            <person name="Maclea K.S."/>
            <person name="Maynard C.R."/>
        </authorList>
    </citation>
    <scope>NUCLEOTIDE SEQUENCE [LARGE SCALE GENOMIC DNA]</scope>
    <source>
        <strain evidence="3 4">ATCC 19172</strain>
    </source>
</reference>
<dbReference type="Proteomes" id="UP000629870">
    <property type="component" value="Unassembled WGS sequence"/>
</dbReference>
<evidence type="ECO:0000313" key="4">
    <source>
        <dbReference type="Proteomes" id="UP000313988"/>
    </source>
</evidence>
<evidence type="ECO:0000313" key="5">
    <source>
        <dbReference type="Proteomes" id="UP000629870"/>
    </source>
</evidence>
<sequence length="256" mass="26919">MKPPLALLLVPALLLAACNPEKPPVVNALSGTMAEGELVPDSENNNNLVFKSSAWTGGAGTVKTVVLPDMSDLALMLTSTPLSADGKFSFATLPAPPADTLTPISAGSQTQPDCTGEIKFSDPATQGIDLFISVKTDLRAGLARQLVIDTTGNITKTSGLVYVDRDLKVSGTLRCTFTGTDNLTRVSVNDNDVQLHKGWNSLVGSVKTETVGTVMTTTTTTRAGTLGDAKWYLLGGSSAQPLSLQKSRLPSFSFFR</sequence>
<feature type="chain" id="PRO_5022764924" description="Lipoprotein" evidence="1">
    <location>
        <begin position="17"/>
        <end position="256"/>
    </location>
</feature>
<accession>A0A5C4YBT1</accession>
<evidence type="ECO:0000313" key="2">
    <source>
        <dbReference type="EMBL" id="MBB6015711.1"/>
    </source>
</evidence>
<gene>
    <name evidence="3" type="ORF">FHR04_01850</name>
    <name evidence="2" type="ORF">HNQ04_000940</name>
</gene>
<dbReference type="RefSeq" id="WP_139400364.1">
    <property type="nucleotide sequence ID" value="NZ_JACHEW010000003.1"/>
</dbReference>
<dbReference type="EMBL" id="VDMO01000002">
    <property type="protein sequence ID" value="TNM72599.1"/>
    <property type="molecule type" value="Genomic_DNA"/>
</dbReference>
<dbReference type="Proteomes" id="UP000313988">
    <property type="component" value="Unassembled WGS sequence"/>
</dbReference>
<proteinExistence type="predicted"/>
<evidence type="ECO:0000256" key="1">
    <source>
        <dbReference type="SAM" id="SignalP"/>
    </source>
</evidence>
<comment type="caution">
    <text evidence="3">The sequence shown here is derived from an EMBL/GenBank/DDBJ whole genome shotgun (WGS) entry which is preliminary data.</text>
</comment>
<name>A0A5C4YBT1_9DEIO</name>
<evidence type="ECO:0000313" key="3">
    <source>
        <dbReference type="EMBL" id="TNM72599.1"/>
    </source>
</evidence>
<dbReference type="EMBL" id="JACHEW010000003">
    <property type="protein sequence ID" value="MBB6015711.1"/>
    <property type="molecule type" value="Genomic_DNA"/>
</dbReference>
<reference evidence="2 5" key="2">
    <citation type="submission" date="2020-08" db="EMBL/GenBank/DDBJ databases">
        <title>Genomic Encyclopedia of Type Strains, Phase IV (KMG-IV): sequencing the most valuable type-strain genomes for metagenomic binning, comparative biology and taxonomic classification.</title>
        <authorList>
            <person name="Goeker M."/>
        </authorList>
    </citation>
    <scope>NUCLEOTIDE SEQUENCE [LARGE SCALE GENOMIC DNA]</scope>
    <source>
        <strain evidence="2 5">DSM 12027</strain>
    </source>
</reference>
<keyword evidence="5" id="KW-1185">Reference proteome</keyword>
<organism evidence="3 4">
    <name type="scientific">Deinococcus radiopugnans ATCC 19172</name>
    <dbReference type="NCBI Taxonomy" id="585398"/>
    <lineage>
        <taxon>Bacteria</taxon>
        <taxon>Thermotogati</taxon>
        <taxon>Deinococcota</taxon>
        <taxon>Deinococci</taxon>
        <taxon>Deinococcales</taxon>
        <taxon>Deinococcaceae</taxon>
        <taxon>Deinococcus</taxon>
    </lineage>
</organism>
<evidence type="ECO:0008006" key="6">
    <source>
        <dbReference type="Google" id="ProtNLM"/>
    </source>
</evidence>